<evidence type="ECO:0000256" key="8">
    <source>
        <dbReference type="ARBA" id="ARBA00023235"/>
    </source>
</evidence>
<keyword evidence="3" id="KW-0547">Nucleotide-binding</keyword>
<keyword evidence="8" id="KW-0413">Isomerase</keyword>
<evidence type="ECO:0000256" key="9">
    <source>
        <dbReference type="ARBA" id="ARBA00044969"/>
    </source>
</evidence>
<dbReference type="InterPro" id="IPR016136">
    <property type="entry name" value="DNA_helicase_N/primase_C"/>
</dbReference>
<dbReference type="GO" id="GO:0016787">
    <property type="term" value="F:hydrolase activity"/>
    <property type="evidence" value="ECO:0007669"/>
    <property type="project" value="UniProtKB-KW"/>
</dbReference>
<sequence length="462" mass="50801">MIDRLQNLPAEKATLGSIIMDPTLIDEIDLILSPNDFSSVGHQEIYKALLDLRDRGETIDLVALTTELSRGKQLDAIGGVPYLTGLGSVVASAAAVDHHAGLVREAATIRKVFRYAESMRARVLNGDYETADELLNLAEEKVAEIRPNKRGGLQSVRDFILDHIAVIENTRLEGGGILGKSWGIPKIDLLTSGACGGQLIIIGARPSVGKTAFALKMARTAGLPAGSDPVGIFSLEMRKGDLLNRMLAAEAKIPLLKIRHNKMSEGEWQVFTQVSDKFYRSNILMEDKGRQALNEIVAESRALKRKHGRVGMILIDYLGLIGNKARGRRSNRNVNRDQEIGEYTGTLKELAKELDCPVVLLAQLNRDIEKGIVKRPNLSSLRESGNIEQDADVVAFLHRDDSEEYVNFATGEPISKVELIIAKNRDGSVGTVNLAFRRVFQEFIDWDMAPGRQVQESLNTGS</sequence>
<keyword evidence="6" id="KW-0067">ATP-binding</keyword>
<evidence type="ECO:0000256" key="10">
    <source>
        <dbReference type="ARBA" id="ARBA00048954"/>
    </source>
</evidence>
<dbReference type="PANTHER" id="PTHR30153:SF2">
    <property type="entry name" value="REPLICATIVE DNA HELICASE"/>
    <property type="match status" value="1"/>
</dbReference>
<comment type="similarity">
    <text evidence="1">Belongs to the helicase family. DnaB subfamily.</text>
</comment>
<dbReference type="SUPFAM" id="SSF48024">
    <property type="entry name" value="N-terminal domain of DnaB helicase"/>
    <property type="match status" value="1"/>
</dbReference>
<dbReference type="CDD" id="cd00984">
    <property type="entry name" value="DnaB_C"/>
    <property type="match status" value="1"/>
</dbReference>
<dbReference type="InterPro" id="IPR007694">
    <property type="entry name" value="DNA_helicase_DnaB-like_C"/>
</dbReference>
<keyword evidence="4" id="KW-0378">Hydrolase</keyword>
<evidence type="ECO:0000259" key="11">
    <source>
        <dbReference type="PROSITE" id="PS51199"/>
    </source>
</evidence>
<keyword evidence="7" id="KW-0238">DNA-binding</keyword>
<dbReference type="GO" id="GO:0043139">
    <property type="term" value="F:5'-3' DNA helicase activity"/>
    <property type="evidence" value="ECO:0007669"/>
    <property type="project" value="UniProtKB-EC"/>
</dbReference>
<dbReference type="Gene3D" id="1.10.860.10">
    <property type="entry name" value="DNAb Helicase, Chain A"/>
    <property type="match status" value="1"/>
</dbReference>
<name>A0A517I0R8_BREBE</name>
<dbReference type="PROSITE" id="PS51199">
    <property type="entry name" value="SF4_HELICASE"/>
    <property type="match status" value="1"/>
</dbReference>
<feature type="domain" description="SF4 helicase" evidence="11">
    <location>
        <begin position="173"/>
        <end position="450"/>
    </location>
</feature>
<evidence type="ECO:0000256" key="2">
    <source>
        <dbReference type="ARBA" id="ARBA00022705"/>
    </source>
</evidence>
<evidence type="ECO:0000313" key="13">
    <source>
        <dbReference type="Proteomes" id="UP000317713"/>
    </source>
</evidence>
<dbReference type="InterPro" id="IPR007693">
    <property type="entry name" value="DNA_helicase_DnaB-like_N"/>
</dbReference>
<comment type="catalytic activity">
    <reaction evidence="10">
        <text>ATP + H2O = ADP + phosphate + H(+)</text>
        <dbReference type="Rhea" id="RHEA:13065"/>
        <dbReference type="ChEBI" id="CHEBI:15377"/>
        <dbReference type="ChEBI" id="CHEBI:15378"/>
        <dbReference type="ChEBI" id="CHEBI:30616"/>
        <dbReference type="ChEBI" id="CHEBI:43474"/>
        <dbReference type="ChEBI" id="CHEBI:456216"/>
        <dbReference type="EC" id="5.6.2.3"/>
    </reaction>
</comment>
<keyword evidence="5 12" id="KW-0347">Helicase</keyword>
<dbReference type="SUPFAM" id="SSF52540">
    <property type="entry name" value="P-loop containing nucleoside triphosphate hydrolases"/>
    <property type="match status" value="1"/>
</dbReference>
<protein>
    <recommendedName>
        <fullName evidence="9">DNA 5'-3' helicase</fullName>
        <ecNumber evidence="9">5.6.2.3</ecNumber>
    </recommendedName>
</protein>
<dbReference type="GO" id="GO:0003677">
    <property type="term" value="F:DNA binding"/>
    <property type="evidence" value="ECO:0007669"/>
    <property type="project" value="UniProtKB-KW"/>
</dbReference>
<reference evidence="12 13" key="1">
    <citation type="submission" date="2019-07" db="EMBL/GenBank/DDBJ databases">
        <title>Characterization of Brevibacillus brevis HK544, as a potential biocontrol agent.</title>
        <authorList>
            <person name="Kim H."/>
        </authorList>
    </citation>
    <scope>NUCLEOTIDE SEQUENCE [LARGE SCALE GENOMIC DNA]</scope>
    <source>
        <strain evidence="12 13">HK544</strain>
    </source>
</reference>
<evidence type="ECO:0000256" key="3">
    <source>
        <dbReference type="ARBA" id="ARBA00022741"/>
    </source>
</evidence>
<dbReference type="Gene3D" id="3.40.50.300">
    <property type="entry name" value="P-loop containing nucleotide triphosphate hydrolases"/>
    <property type="match status" value="1"/>
</dbReference>
<dbReference type="Pfam" id="PF03796">
    <property type="entry name" value="DnaB_C"/>
    <property type="match status" value="1"/>
</dbReference>
<dbReference type="PANTHER" id="PTHR30153">
    <property type="entry name" value="REPLICATIVE DNA HELICASE DNAB"/>
    <property type="match status" value="1"/>
</dbReference>
<dbReference type="GO" id="GO:0005524">
    <property type="term" value="F:ATP binding"/>
    <property type="evidence" value="ECO:0007669"/>
    <property type="project" value="UniProtKB-KW"/>
</dbReference>
<dbReference type="Pfam" id="PF00772">
    <property type="entry name" value="DnaB"/>
    <property type="match status" value="1"/>
</dbReference>
<dbReference type="EC" id="5.6.2.3" evidence="9"/>
<evidence type="ECO:0000256" key="1">
    <source>
        <dbReference type="ARBA" id="ARBA00008428"/>
    </source>
</evidence>
<dbReference type="GO" id="GO:0006260">
    <property type="term" value="P:DNA replication"/>
    <property type="evidence" value="ECO:0007669"/>
    <property type="project" value="UniProtKB-KW"/>
</dbReference>
<evidence type="ECO:0000256" key="5">
    <source>
        <dbReference type="ARBA" id="ARBA00022806"/>
    </source>
</evidence>
<gene>
    <name evidence="12" type="ORF">FPS98_00020</name>
</gene>
<evidence type="ECO:0000313" key="12">
    <source>
        <dbReference type="EMBL" id="QDS32493.1"/>
    </source>
</evidence>
<dbReference type="RefSeq" id="WP_144612359.1">
    <property type="nucleotide sequence ID" value="NZ_CP042161.1"/>
</dbReference>
<accession>A0A517I0R8</accession>
<proteinExistence type="inferred from homology"/>
<dbReference type="InterPro" id="IPR027417">
    <property type="entry name" value="P-loop_NTPase"/>
</dbReference>
<evidence type="ECO:0000256" key="7">
    <source>
        <dbReference type="ARBA" id="ARBA00023125"/>
    </source>
</evidence>
<dbReference type="InterPro" id="IPR036185">
    <property type="entry name" value="DNA_heli_DnaB-like_N_sf"/>
</dbReference>
<evidence type="ECO:0000256" key="4">
    <source>
        <dbReference type="ARBA" id="ARBA00022801"/>
    </source>
</evidence>
<dbReference type="EMBL" id="CP042161">
    <property type="protein sequence ID" value="QDS32493.1"/>
    <property type="molecule type" value="Genomic_DNA"/>
</dbReference>
<keyword evidence="2" id="KW-0235">DNA replication</keyword>
<evidence type="ECO:0000256" key="6">
    <source>
        <dbReference type="ARBA" id="ARBA00022840"/>
    </source>
</evidence>
<organism evidence="12 13">
    <name type="scientific">Brevibacillus brevis</name>
    <name type="common">Bacillus brevis</name>
    <dbReference type="NCBI Taxonomy" id="1393"/>
    <lineage>
        <taxon>Bacteria</taxon>
        <taxon>Bacillati</taxon>
        <taxon>Bacillota</taxon>
        <taxon>Bacilli</taxon>
        <taxon>Bacillales</taxon>
        <taxon>Paenibacillaceae</taxon>
        <taxon>Brevibacillus</taxon>
    </lineage>
</organism>
<dbReference type="AlphaFoldDB" id="A0A517I0R8"/>
<dbReference type="Proteomes" id="UP000317713">
    <property type="component" value="Chromosome"/>
</dbReference>
<dbReference type="GO" id="GO:0005829">
    <property type="term" value="C:cytosol"/>
    <property type="evidence" value="ECO:0007669"/>
    <property type="project" value="TreeGrafter"/>
</dbReference>